<sequence length="140" mass="15567">MFSLSKVSLNPSPISLEVFSVPSLFLRLSVRLNTAWISGRFLRRHYTALGSSLIQFEVSINLASCVMDKCLMTLPVLLLFLGLVGISRSCLNPVSAHRFTGAVCRLTYSAAVVLNEKTTKVIQAAFQHEQREVYSLCWKG</sequence>
<dbReference type="GO" id="GO:0008203">
    <property type="term" value="P:cholesterol metabolic process"/>
    <property type="evidence" value="ECO:0007669"/>
    <property type="project" value="TreeGrafter"/>
</dbReference>
<dbReference type="GO" id="GO:0015485">
    <property type="term" value="F:cholesterol binding"/>
    <property type="evidence" value="ECO:0007669"/>
    <property type="project" value="TreeGrafter"/>
</dbReference>
<comment type="subcellular location">
    <subcellularLocation>
        <location evidence="1">Secreted</location>
    </subcellularLocation>
</comment>
<dbReference type="EMBL" id="FR905085">
    <property type="protein sequence ID" value="CDQ75822.1"/>
    <property type="molecule type" value="Genomic_DNA"/>
</dbReference>
<keyword evidence="3" id="KW-0964">Secreted</keyword>
<dbReference type="PaxDb" id="8022-A0A060X9D1"/>
<dbReference type="GO" id="GO:0005548">
    <property type="term" value="F:phospholipid transporter activity"/>
    <property type="evidence" value="ECO:0007669"/>
    <property type="project" value="TreeGrafter"/>
</dbReference>
<dbReference type="GO" id="GO:0042632">
    <property type="term" value="P:cholesterol homeostasis"/>
    <property type="evidence" value="ECO:0007669"/>
    <property type="project" value="TreeGrafter"/>
</dbReference>
<dbReference type="AlphaFoldDB" id="A0A060X9D1"/>
<dbReference type="PANTHER" id="PTHR47616">
    <property type="entry name" value="CHOLESTERYL ESTER TRANSFER PROTEIN"/>
    <property type="match status" value="1"/>
</dbReference>
<reference evidence="5" key="2">
    <citation type="submission" date="2014-03" db="EMBL/GenBank/DDBJ databases">
        <authorList>
            <person name="Genoscope - CEA"/>
        </authorList>
    </citation>
    <scope>NUCLEOTIDE SEQUENCE</scope>
</reference>
<evidence type="ECO:0000313" key="5">
    <source>
        <dbReference type="EMBL" id="CDQ75822.1"/>
    </source>
</evidence>
<name>A0A060X9D1_ONCMY</name>
<dbReference type="GO" id="GO:0034374">
    <property type="term" value="P:low-density lipoprotein particle remodeling"/>
    <property type="evidence" value="ECO:0007669"/>
    <property type="project" value="TreeGrafter"/>
</dbReference>
<dbReference type="GO" id="GO:0006641">
    <property type="term" value="P:triglyceride metabolic process"/>
    <property type="evidence" value="ECO:0007669"/>
    <property type="project" value="TreeGrafter"/>
</dbReference>
<dbReference type="STRING" id="8022.A0A060X9D1"/>
<dbReference type="GO" id="GO:0031210">
    <property type="term" value="F:phosphatidylcholine binding"/>
    <property type="evidence" value="ECO:0007669"/>
    <property type="project" value="TreeGrafter"/>
</dbReference>
<dbReference type="GO" id="GO:0017129">
    <property type="term" value="F:triglyceride binding"/>
    <property type="evidence" value="ECO:0007669"/>
    <property type="project" value="TreeGrafter"/>
</dbReference>
<dbReference type="GO" id="GO:0046470">
    <property type="term" value="P:phosphatidylcholine metabolic process"/>
    <property type="evidence" value="ECO:0007669"/>
    <property type="project" value="TreeGrafter"/>
</dbReference>
<dbReference type="GO" id="GO:0055091">
    <property type="term" value="P:phospholipid homeostasis"/>
    <property type="evidence" value="ECO:0007669"/>
    <property type="project" value="TreeGrafter"/>
</dbReference>
<evidence type="ECO:0000256" key="4">
    <source>
        <dbReference type="ARBA" id="ARBA00023180"/>
    </source>
</evidence>
<evidence type="ECO:0000256" key="1">
    <source>
        <dbReference type="ARBA" id="ARBA00004613"/>
    </source>
</evidence>
<organism evidence="5 6">
    <name type="scientific">Oncorhynchus mykiss</name>
    <name type="common">Rainbow trout</name>
    <name type="synonym">Salmo gairdneri</name>
    <dbReference type="NCBI Taxonomy" id="8022"/>
    <lineage>
        <taxon>Eukaryota</taxon>
        <taxon>Metazoa</taxon>
        <taxon>Chordata</taxon>
        <taxon>Craniata</taxon>
        <taxon>Vertebrata</taxon>
        <taxon>Euteleostomi</taxon>
        <taxon>Actinopterygii</taxon>
        <taxon>Neopterygii</taxon>
        <taxon>Teleostei</taxon>
        <taxon>Protacanthopterygii</taxon>
        <taxon>Salmoniformes</taxon>
        <taxon>Salmonidae</taxon>
        <taxon>Salmoninae</taxon>
        <taxon>Oncorhynchus</taxon>
    </lineage>
</organism>
<dbReference type="Proteomes" id="UP000193380">
    <property type="component" value="Unassembled WGS sequence"/>
</dbReference>
<evidence type="ECO:0000256" key="2">
    <source>
        <dbReference type="ARBA" id="ARBA00007292"/>
    </source>
</evidence>
<evidence type="ECO:0000313" key="6">
    <source>
        <dbReference type="Proteomes" id="UP000193380"/>
    </source>
</evidence>
<keyword evidence="4" id="KW-0325">Glycoprotein</keyword>
<proteinExistence type="inferred from homology"/>
<dbReference type="GO" id="GO:0120020">
    <property type="term" value="F:cholesterol transfer activity"/>
    <property type="evidence" value="ECO:0007669"/>
    <property type="project" value="InterPro"/>
</dbReference>
<dbReference type="PANTHER" id="PTHR47616:SF1">
    <property type="entry name" value="CHOLESTERYL ESTER TRANSFER PROTEIN"/>
    <property type="match status" value="1"/>
</dbReference>
<protein>
    <submittedName>
        <fullName evidence="5">Uncharacterized protein</fullName>
    </submittedName>
</protein>
<reference evidence="5" key="1">
    <citation type="journal article" date="2014" name="Nat. Commun.">
        <title>The rainbow trout genome provides novel insights into evolution after whole-genome duplication in vertebrates.</title>
        <authorList>
            <person name="Berthelot C."/>
            <person name="Brunet F."/>
            <person name="Chalopin D."/>
            <person name="Juanchich A."/>
            <person name="Bernard M."/>
            <person name="Noel B."/>
            <person name="Bento P."/>
            <person name="Da Silva C."/>
            <person name="Labadie K."/>
            <person name="Alberti A."/>
            <person name="Aury J.M."/>
            <person name="Louis A."/>
            <person name="Dehais P."/>
            <person name="Bardou P."/>
            <person name="Montfort J."/>
            <person name="Klopp C."/>
            <person name="Cabau C."/>
            <person name="Gaspin C."/>
            <person name="Thorgaard G.H."/>
            <person name="Boussaha M."/>
            <person name="Quillet E."/>
            <person name="Guyomard R."/>
            <person name="Galiana D."/>
            <person name="Bobe J."/>
            <person name="Volff J.N."/>
            <person name="Genet C."/>
            <person name="Wincker P."/>
            <person name="Jaillon O."/>
            <person name="Roest Crollius H."/>
            <person name="Guiguen Y."/>
        </authorList>
    </citation>
    <scope>NUCLEOTIDE SEQUENCE [LARGE SCALE GENOMIC DNA]</scope>
</reference>
<dbReference type="GO" id="GO:0043691">
    <property type="term" value="P:reverse cholesterol transport"/>
    <property type="evidence" value="ECO:0007669"/>
    <property type="project" value="InterPro"/>
</dbReference>
<dbReference type="InterPro" id="IPR017130">
    <property type="entry name" value="Cholesteryl_ester_transfer"/>
</dbReference>
<dbReference type="GO" id="GO:0034197">
    <property type="term" value="P:triglyceride transport"/>
    <property type="evidence" value="ECO:0007669"/>
    <property type="project" value="TreeGrafter"/>
</dbReference>
<dbReference type="GO" id="GO:0034372">
    <property type="term" value="P:very-low-density lipoprotein particle remodeling"/>
    <property type="evidence" value="ECO:0007669"/>
    <property type="project" value="TreeGrafter"/>
</dbReference>
<comment type="similarity">
    <text evidence="2">Belongs to the BPI/LBP/Plunc superfamily. BPI/LBP family.</text>
</comment>
<evidence type="ECO:0000256" key="3">
    <source>
        <dbReference type="ARBA" id="ARBA00022525"/>
    </source>
</evidence>
<dbReference type="GO" id="GO:0034375">
    <property type="term" value="P:high-density lipoprotein particle remodeling"/>
    <property type="evidence" value="ECO:0007669"/>
    <property type="project" value="TreeGrafter"/>
</dbReference>
<gene>
    <name evidence="5" type="ORF">GSONMT00060409001</name>
</gene>
<dbReference type="GO" id="GO:0070328">
    <property type="term" value="P:triglyceride homeostasis"/>
    <property type="evidence" value="ECO:0007669"/>
    <property type="project" value="TreeGrafter"/>
</dbReference>
<accession>A0A060X9D1</accession>
<dbReference type="GO" id="GO:0034364">
    <property type="term" value="C:high-density lipoprotein particle"/>
    <property type="evidence" value="ECO:0007669"/>
    <property type="project" value="InterPro"/>
</dbReference>